<dbReference type="EMBL" id="UAPV01000001">
    <property type="protein sequence ID" value="SPT69381.1"/>
    <property type="molecule type" value="Genomic_DNA"/>
</dbReference>
<keyword evidence="2" id="KW-0653">Protein transport</keyword>
<keyword evidence="4" id="KW-1133">Transmembrane helix</keyword>
<keyword evidence="6" id="KW-1185">Reference proteome</keyword>
<feature type="transmembrane region" description="Helical" evidence="4">
    <location>
        <begin position="71"/>
        <end position="94"/>
    </location>
</feature>
<sequence length="102" mass="11363">MSEKIEQPTSKRLRDDREKGDIAKSQEIPSATIVLAVIAYFIVNSDSVFTKLIDCCNYTFTTATSIPYDKALPLIGAVVVDTSVAIKCVLNGILKRFRIYFI</sequence>
<reference evidence="5 6" key="1">
    <citation type="submission" date="2018-06" db="EMBL/GenBank/DDBJ databases">
        <authorList>
            <consortium name="Pathogen Informatics"/>
            <person name="Doyle S."/>
        </authorList>
    </citation>
    <scope>NUCLEOTIDE SEQUENCE [LARGE SCALE GENOMIC DNA]</scope>
    <source>
        <strain evidence="5 6">NCTC13093</strain>
    </source>
</reference>
<gene>
    <name evidence="5" type="primary">yscU</name>
    <name evidence="5" type="ORF">NCTC13093_00751</name>
</gene>
<dbReference type="PANTHER" id="PTHR30531:SF12">
    <property type="entry name" value="FLAGELLAR BIOSYNTHETIC PROTEIN FLHB"/>
    <property type="match status" value="1"/>
</dbReference>
<evidence type="ECO:0000313" key="6">
    <source>
        <dbReference type="Proteomes" id="UP000250086"/>
    </source>
</evidence>
<protein>
    <recommendedName>
        <fullName evidence="1">Flagellar biosynthetic protein FlhB</fullName>
    </recommendedName>
</protein>
<keyword evidence="4" id="KW-0472">Membrane</keyword>
<keyword evidence="4" id="KW-0812">Transmembrane</keyword>
<feature type="transmembrane region" description="Helical" evidence="4">
    <location>
        <begin position="21"/>
        <end position="43"/>
    </location>
</feature>
<accession>A0A2X0WV64</accession>
<dbReference type="Proteomes" id="UP000250086">
    <property type="component" value="Unassembled WGS sequence"/>
</dbReference>
<organism evidence="5 6">
    <name type="scientific">Anaerobiospirillum thomasii</name>
    <dbReference type="NCBI Taxonomy" id="179995"/>
    <lineage>
        <taxon>Bacteria</taxon>
        <taxon>Pseudomonadati</taxon>
        <taxon>Pseudomonadota</taxon>
        <taxon>Gammaproteobacteria</taxon>
        <taxon>Aeromonadales</taxon>
        <taxon>Succinivibrionaceae</taxon>
        <taxon>Anaerobiospirillum</taxon>
    </lineage>
</organism>
<dbReference type="Pfam" id="PF01312">
    <property type="entry name" value="Bac_export_2"/>
    <property type="match status" value="1"/>
</dbReference>
<keyword evidence="2" id="KW-1006">Bacterial flagellum protein export</keyword>
<dbReference type="GO" id="GO:0009306">
    <property type="term" value="P:protein secretion"/>
    <property type="evidence" value="ECO:0007669"/>
    <property type="project" value="InterPro"/>
</dbReference>
<evidence type="ECO:0000256" key="1">
    <source>
        <dbReference type="ARBA" id="ARBA00021622"/>
    </source>
</evidence>
<evidence type="ECO:0000256" key="4">
    <source>
        <dbReference type="SAM" id="Phobius"/>
    </source>
</evidence>
<dbReference type="AlphaFoldDB" id="A0A2X0WV64"/>
<dbReference type="PANTHER" id="PTHR30531">
    <property type="entry name" value="FLAGELLAR BIOSYNTHETIC PROTEIN FLHB"/>
    <property type="match status" value="1"/>
</dbReference>
<proteinExistence type="predicted"/>
<dbReference type="RefSeq" id="WP_113743561.1">
    <property type="nucleotide sequence ID" value="NZ_UAPU01000007.1"/>
</dbReference>
<evidence type="ECO:0000256" key="2">
    <source>
        <dbReference type="ARBA" id="ARBA00023225"/>
    </source>
</evidence>
<feature type="region of interest" description="Disordered" evidence="3">
    <location>
        <begin position="1"/>
        <end position="22"/>
    </location>
</feature>
<evidence type="ECO:0000313" key="5">
    <source>
        <dbReference type="EMBL" id="SPT69381.1"/>
    </source>
</evidence>
<name>A0A2X0WV64_9GAMM</name>
<dbReference type="InterPro" id="IPR006135">
    <property type="entry name" value="T3SS_substrate_exporter"/>
</dbReference>
<feature type="compositionally biased region" description="Basic and acidic residues" evidence="3">
    <location>
        <begin position="12"/>
        <end position="22"/>
    </location>
</feature>
<keyword evidence="2" id="KW-0813">Transport</keyword>
<evidence type="ECO:0000256" key="3">
    <source>
        <dbReference type="SAM" id="MobiDB-lite"/>
    </source>
</evidence>
<dbReference type="GO" id="GO:0005886">
    <property type="term" value="C:plasma membrane"/>
    <property type="evidence" value="ECO:0007669"/>
    <property type="project" value="TreeGrafter"/>
</dbReference>
<dbReference type="OrthoDB" id="9807950at2"/>